<dbReference type="Proteomes" id="UP001236795">
    <property type="component" value="Unassembled WGS sequence"/>
</dbReference>
<comment type="caution">
    <text evidence="1">The sequence shown here is derived from an EMBL/GenBank/DDBJ whole genome shotgun (WGS) entry which is preliminary data.</text>
</comment>
<accession>A0ABU0KP86</accession>
<keyword evidence="2" id="KW-1185">Reference proteome</keyword>
<dbReference type="EMBL" id="JAUSWC010000018">
    <property type="protein sequence ID" value="MDQ0489954.1"/>
    <property type="molecule type" value="Genomic_DNA"/>
</dbReference>
<proteinExistence type="predicted"/>
<reference evidence="1 2" key="1">
    <citation type="submission" date="2023-07" db="EMBL/GenBank/DDBJ databases">
        <title>Genomic Encyclopedia of Type Strains, Phase IV (KMG-IV): sequencing the most valuable type-strain genomes for metagenomic binning, comparative biology and taxonomic classification.</title>
        <authorList>
            <person name="Goeker M."/>
        </authorList>
    </citation>
    <scope>NUCLEOTIDE SEQUENCE [LARGE SCALE GENOMIC DNA]</scope>
    <source>
        <strain evidence="1 2">DSM 40573</strain>
    </source>
</reference>
<name>A0ABU0KP86_9ACTN</name>
<organism evidence="1 2">
    <name type="scientific">Streptomyces thermodiastaticus</name>
    <dbReference type="NCBI Taxonomy" id="44061"/>
    <lineage>
        <taxon>Bacteria</taxon>
        <taxon>Bacillati</taxon>
        <taxon>Actinomycetota</taxon>
        <taxon>Actinomycetes</taxon>
        <taxon>Kitasatosporales</taxon>
        <taxon>Streptomycetaceae</taxon>
        <taxon>Streptomyces</taxon>
    </lineage>
</organism>
<protein>
    <submittedName>
        <fullName evidence="1">Uncharacterized protein</fullName>
    </submittedName>
</protein>
<evidence type="ECO:0000313" key="1">
    <source>
        <dbReference type="EMBL" id="MDQ0489954.1"/>
    </source>
</evidence>
<sequence>MSYDILFLSRRYGQSWDDALKALEDAAEADEGDEAIPGHLLDAWERIVPQARDLLGEVEIDDEGSTERALSHDGTGIELYVYGGEVGVTVPYWHTGEGAESVIGRIAALAAVVEKETGLTAYDPQSGHPLDEAPEHAARTMAGVTDDLRRRYGG</sequence>
<gene>
    <name evidence="1" type="ORF">QO019_004831</name>
</gene>
<dbReference type="RefSeq" id="WP_019524215.1">
    <property type="nucleotide sequence ID" value="NZ_JAUSWC010000018.1"/>
</dbReference>
<evidence type="ECO:0000313" key="2">
    <source>
        <dbReference type="Proteomes" id="UP001236795"/>
    </source>
</evidence>